<dbReference type="EMBL" id="GBXM01021248">
    <property type="protein sequence ID" value="JAH87329.1"/>
    <property type="molecule type" value="Transcribed_RNA"/>
</dbReference>
<accession>A0A0E9WAB5</accession>
<evidence type="ECO:0000313" key="1">
    <source>
        <dbReference type="EMBL" id="JAH87329.1"/>
    </source>
</evidence>
<organism evidence="1">
    <name type="scientific">Anguilla anguilla</name>
    <name type="common">European freshwater eel</name>
    <name type="synonym">Muraena anguilla</name>
    <dbReference type="NCBI Taxonomy" id="7936"/>
    <lineage>
        <taxon>Eukaryota</taxon>
        <taxon>Metazoa</taxon>
        <taxon>Chordata</taxon>
        <taxon>Craniata</taxon>
        <taxon>Vertebrata</taxon>
        <taxon>Euteleostomi</taxon>
        <taxon>Actinopterygii</taxon>
        <taxon>Neopterygii</taxon>
        <taxon>Teleostei</taxon>
        <taxon>Anguilliformes</taxon>
        <taxon>Anguillidae</taxon>
        <taxon>Anguilla</taxon>
    </lineage>
</organism>
<name>A0A0E9WAB5_ANGAN</name>
<protein>
    <submittedName>
        <fullName evidence="1">Uncharacterized protein</fullName>
    </submittedName>
</protein>
<dbReference type="AlphaFoldDB" id="A0A0E9WAB5"/>
<reference evidence="1" key="1">
    <citation type="submission" date="2014-11" db="EMBL/GenBank/DDBJ databases">
        <authorList>
            <person name="Amaro Gonzalez C."/>
        </authorList>
    </citation>
    <scope>NUCLEOTIDE SEQUENCE</scope>
</reference>
<sequence length="35" mass="4242">MGKNCVNVCEKQQTPLYDELNRFEYFTICKRLKKT</sequence>
<proteinExistence type="predicted"/>
<reference evidence="1" key="2">
    <citation type="journal article" date="2015" name="Fish Shellfish Immunol.">
        <title>Early steps in the European eel (Anguilla anguilla)-Vibrio vulnificus interaction in the gills: Role of the RtxA13 toxin.</title>
        <authorList>
            <person name="Callol A."/>
            <person name="Pajuelo D."/>
            <person name="Ebbesson L."/>
            <person name="Teles M."/>
            <person name="MacKenzie S."/>
            <person name="Amaro C."/>
        </authorList>
    </citation>
    <scope>NUCLEOTIDE SEQUENCE</scope>
</reference>